<keyword evidence="7" id="KW-0869">Chloride channel</keyword>
<dbReference type="InterPro" id="IPR000615">
    <property type="entry name" value="Bestrophin"/>
</dbReference>
<evidence type="ECO:0000256" key="7">
    <source>
        <dbReference type="RuleBase" id="RU363126"/>
    </source>
</evidence>
<reference evidence="8" key="2">
    <citation type="submission" date="2004-02" db="EMBL/GenBank/DDBJ databases">
        <authorList>
            <consortium name="Genoscope"/>
            <consortium name="Whitehead Institute Centre for Genome Research"/>
        </authorList>
    </citation>
    <scope>NUCLEOTIDE SEQUENCE</scope>
</reference>
<proteinExistence type="inferred from homology"/>
<dbReference type="OMA" id="KRIDSPH"/>
<accession>Q4RDA3</accession>
<comment type="similarity">
    <text evidence="6 7">Belongs to the anion channel-forming bestrophin (TC 1.A.46) family. Calcium-sensitive chloride channel subfamily.</text>
</comment>
<evidence type="ECO:0000256" key="5">
    <source>
        <dbReference type="ARBA" id="ARBA00024167"/>
    </source>
</evidence>
<evidence type="ECO:0000256" key="2">
    <source>
        <dbReference type="ARBA" id="ARBA00022692"/>
    </source>
</evidence>
<dbReference type="AlphaFoldDB" id="Q4RDA3"/>
<comment type="caution">
    <text evidence="7">Lacks conserved residue(s) required for the propagation of feature annotation.</text>
</comment>
<keyword evidence="7" id="KW-0868">Chloride</keyword>
<dbReference type="OrthoDB" id="201595at2759"/>
<evidence type="ECO:0000256" key="6">
    <source>
        <dbReference type="ARBA" id="ARBA00034769"/>
    </source>
</evidence>
<keyword evidence="7" id="KW-0407">Ion channel</keyword>
<organism evidence="8">
    <name type="scientific">Tetraodon nigroviridis</name>
    <name type="common">Spotted green pufferfish</name>
    <name type="synonym">Chelonodon nigroviridis</name>
    <dbReference type="NCBI Taxonomy" id="99883"/>
    <lineage>
        <taxon>Eukaryota</taxon>
        <taxon>Metazoa</taxon>
        <taxon>Chordata</taxon>
        <taxon>Craniata</taxon>
        <taxon>Vertebrata</taxon>
        <taxon>Euteleostomi</taxon>
        <taxon>Actinopterygii</taxon>
        <taxon>Neopterygii</taxon>
        <taxon>Teleostei</taxon>
        <taxon>Neoteleostei</taxon>
        <taxon>Acanthomorphata</taxon>
        <taxon>Eupercaria</taxon>
        <taxon>Tetraodontiformes</taxon>
        <taxon>Tetradontoidea</taxon>
        <taxon>Tetraodontidae</taxon>
        <taxon>Tetraodon</taxon>
    </lineage>
</organism>
<keyword evidence="3 7" id="KW-1133">Transmembrane helix</keyword>
<dbReference type="HOGENOM" id="CLU_109629_0_0_1"/>
<dbReference type="InterPro" id="IPR021134">
    <property type="entry name" value="Bestrophin-like"/>
</dbReference>
<evidence type="ECO:0000313" key="10">
    <source>
        <dbReference type="Proteomes" id="UP000007303"/>
    </source>
</evidence>
<dbReference type="PANTHER" id="PTHR10736">
    <property type="entry name" value="BESTROPHIN"/>
    <property type="match status" value="1"/>
</dbReference>
<sequence>QELNNYRAKCSLLFHYDWISIPLVYTQVVTIAVYSFFAFCLIGRQFLNPEKGYKDHTVDMYVPVYTLLQFFFYTGWLKVAELIINPFGEDDDDFETNQLIDRNIQVSMLAVDDMYQNLAPIVKDKHWAKRQFSIPYTRSTAPEALKPTYKGSAFDIR</sequence>
<dbReference type="GO" id="GO:0005886">
    <property type="term" value="C:plasma membrane"/>
    <property type="evidence" value="ECO:0007669"/>
    <property type="project" value="UniProtKB-SubCell"/>
</dbReference>
<evidence type="ECO:0000313" key="8">
    <source>
        <dbReference type="EMBL" id="CAG13629.1"/>
    </source>
</evidence>
<evidence type="ECO:0000313" key="9">
    <source>
        <dbReference type="Ensembl" id="ENSTNIP00000022673.1"/>
    </source>
</evidence>
<comment type="catalytic activity">
    <reaction evidence="5">
        <text>chloride(in) = chloride(out)</text>
        <dbReference type="Rhea" id="RHEA:29823"/>
        <dbReference type="ChEBI" id="CHEBI:17996"/>
    </reaction>
</comment>
<dbReference type="Proteomes" id="UP000007303">
    <property type="component" value="Unassembled WGS sequence"/>
</dbReference>
<dbReference type="PANTHER" id="PTHR10736:SF55">
    <property type="entry name" value="BESTROPHIN-4"/>
    <property type="match status" value="1"/>
</dbReference>
<dbReference type="Pfam" id="PF01062">
    <property type="entry name" value="Bestrophin"/>
    <property type="match status" value="1"/>
</dbReference>
<gene>
    <name evidence="8" type="ORF">GSTENG00036295001</name>
</gene>
<dbReference type="EMBL" id="CAAE01017023">
    <property type="protein sequence ID" value="CAG13629.1"/>
    <property type="molecule type" value="Genomic_DNA"/>
</dbReference>
<feature type="non-terminal residue" evidence="8">
    <location>
        <position position="1"/>
    </location>
</feature>
<keyword evidence="7" id="KW-0406">Ion transport</keyword>
<name>Q4RDA3_TETNG</name>
<comment type="function">
    <text evidence="7">Forms chloride channels.</text>
</comment>
<dbReference type="KEGG" id="tng:GSTEN00036295G001"/>
<dbReference type="STRING" id="99883.ENSTNIP00000022673"/>
<dbReference type="GeneTree" id="ENSGT00940000160852"/>
<dbReference type="Ensembl" id="ENSTNIT00000022912.1">
    <property type="protein sequence ID" value="ENSTNIP00000022673.1"/>
    <property type="gene ID" value="ENSTNIG00000019460.1"/>
</dbReference>
<dbReference type="GO" id="GO:0034707">
    <property type="term" value="C:chloride channel complex"/>
    <property type="evidence" value="ECO:0007669"/>
    <property type="project" value="UniProtKB-KW"/>
</dbReference>
<keyword evidence="7" id="KW-1003">Cell membrane</keyword>
<feature type="transmembrane region" description="Helical" evidence="7">
    <location>
        <begin position="23"/>
        <end position="42"/>
    </location>
</feature>
<evidence type="ECO:0000256" key="4">
    <source>
        <dbReference type="ARBA" id="ARBA00023136"/>
    </source>
</evidence>
<reference evidence="9" key="3">
    <citation type="submission" date="2025-05" db="UniProtKB">
        <authorList>
            <consortium name="Ensembl"/>
        </authorList>
    </citation>
    <scope>IDENTIFICATION</scope>
</reference>
<keyword evidence="4 7" id="KW-0472">Membrane</keyword>
<evidence type="ECO:0000256" key="1">
    <source>
        <dbReference type="ARBA" id="ARBA00004370"/>
    </source>
</evidence>
<keyword evidence="10" id="KW-1185">Reference proteome</keyword>
<dbReference type="GO" id="GO:0005254">
    <property type="term" value="F:chloride channel activity"/>
    <property type="evidence" value="ECO:0007669"/>
    <property type="project" value="UniProtKB-KW"/>
</dbReference>
<comment type="subcellular location">
    <subcellularLocation>
        <location evidence="7">Cell membrane</location>
        <topology evidence="7">Multi-pass membrane protein</topology>
    </subcellularLocation>
    <subcellularLocation>
        <location evidence="1">Membrane</location>
    </subcellularLocation>
</comment>
<keyword evidence="2 7" id="KW-0812">Transmembrane</keyword>
<keyword evidence="7" id="KW-0813">Transport</keyword>
<reference evidence="8 10" key="1">
    <citation type="journal article" date="2004" name="Nature">
        <title>Genome duplication in the teleost fish Tetraodon nigroviridis reveals the early vertebrate proto-karyotype.</title>
        <authorList>
            <person name="Jaillon O."/>
            <person name="Aury J.-M."/>
            <person name="Brunet F."/>
            <person name="Petit J.-L."/>
            <person name="Stange-Thomann N."/>
            <person name="Mauceli E."/>
            <person name="Bouneau L."/>
            <person name="Fischer C."/>
            <person name="Ozouf-Costaz C."/>
            <person name="Bernot A."/>
            <person name="Nicaud S."/>
            <person name="Jaffe D."/>
            <person name="Fisher S."/>
            <person name="Lutfalla G."/>
            <person name="Dossat C."/>
            <person name="Segurens B."/>
            <person name="Dasilva C."/>
            <person name="Salanoubat M."/>
            <person name="Levy M."/>
            <person name="Boudet N."/>
            <person name="Castellano S."/>
            <person name="Anthouard V."/>
            <person name="Jubin C."/>
            <person name="Castelli V."/>
            <person name="Katinka M."/>
            <person name="Vacherie B."/>
            <person name="Biemont C."/>
            <person name="Skalli Z."/>
            <person name="Cattolico L."/>
            <person name="Poulain J."/>
            <person name="De Berardinis V."/>
            <person name="Cruaud C."/>
            <person name="Duprat S."/>
            <person name="Brottier P."/>
            <person name="Coutanceau J.-P."/>
            <person name="Gouzy J."/>
            <person name="Parra G."/>
            <person name="Lardier G."/>
            <person name="Chapple C."/>
            <person name="McKernan K.J."/>
            <person name="McEwan P."/>
            <person name="Bosak S."/>
            <person name="Kellis M."/>
            <person name="Volff J.-N."/>
            <person name="Guigo R."/>
            <person name="Zody M.C."/>
            <person name="Mesirov J."/>
            <person name="Lindblad-Toh K."/>
            <person name="Birren B."/>
            <person name="Nusbaum C."/>
            <person name="Kahn D."/>
            <person name="Robinson-Rechavi M."/>
            <person name="Laudet V."/>
            <person name="Schachter V."/>
            <person name="Quetier F."/>
            <person name="Saurin W."/>
            <person name="Scarpelli C."/>
            <person name="Wincker P."/>
            <person name="Lander E.S."/>
            <person name="Weissenbach J."/>
            <person name="Roest Crollius H."/>
        </authorList>
    </citation>
    <scope>NUCLEOTIDE SEQUENCE [LARGE SCALE GENOMIC DNA]</scope>
</reference>
<protein>
    <recommendedName>
        <fullName evidence="7">Bestrophin homolog</fullName>
    </recommendedName>
</protein>
<evidence type="ECO:0000256" key="3">
    <source>
        <dbReference type="ARBA" id="ARBA00022989"/>
    </source>
</evidence>